<dbReference type="STRING" id="642492.Clole_4065"/>
<dbReference type="AlphaFoldDB" id="F2JL97"/>
<name>F2JL97_CELLD</name>
<dbReference type="HOGENOM" id="CLU_216747_0_0_9"/>
<dbReference type="RefSeq" id="WP_013659014.1">
    <property type="nucleotide sequence ID" value="NC_015275.1"/>
</dbReference>
<evidence type="ECO:0000313" key="2">
    <source>
        <dbReference type="Proteomes" id="UP000008467"/>
    </source>
</evidence>
<evidence type="ECO:0008006" key="3">
    <source>
        <dbReference type="Google" id="ProtNLM"/>
    </source>
</evidence>
<accession>F2JL97</accession>
<gene>
    <name evidence="1" type="ordered locus">Clole_4065</name>
</gene>
<protein>
    <recommendedName>
        <fullName evidence="3">Mu-like prophage protein Com</fullName>
    </recommendedName>
</protein>
<organism evidence="1 2">
    <name type="scientific">Cellulosilyticum lentocellum (strain ATCC 49066 / DSM 5427 / NCIMB 11756 / RHM5)</name>
    <name type="common">Clostridium lentocellum</name>
    <dbReference type="NCBI Taxonomy" id="642492"/>
    <lineage>
        <taxon>Bacteria</taxon>
        <taxon>Bacillati</taxon>
        <taxon>Bacillota</taxon>
        <taxon>Clostridia</taxon>
        <taxon>Lachnospirales</taxon>
        <taxon>Cellulosilyticaceae</taxon>
        <taxon>Cellulosilyticum</taxon>
    </lineage>
</organism>
<reference evidence="1 2" key="1">
    <citation type="journal article" date="2011" name="J. Bacteriol.">
        <title>Complete genome sequence of the cellulose-degrading bacterium Cellulosilyticum lentocellum.</title>
        <authorList>
            <consortium name="US DOE Joint Genome Institute"/>
            <person name="Miller D.A."/>
            <person name="Suen G."/>
            <person name="Bruce D."/>
            <person name="Copeland A."/>
            <person name="Cheng J.F."/>
            <person name="Detter C."/>
            <person name="Goodwin L.A."/>
            <person name="Han C.S."/>
            <person name="Hauser L.J."/>
            <person name="Land M.L."/>
            <person name="Lapidus A."/>
            <person name="Lucas S."/>
            <person name="Meincke L."/>
            <person name="Pitluck S."/>
            <person name="Tapia R."/>
            <person name="Teshima H."/>
            <person name="Woyke T."/>
            <person name="Fox B.G."/>
            <person name="Angert E.R."/>
            <person name="Currie C.R."/>
        </authorList>
    </citation>
    <scope>NUCLEOTIDE SEQUENCE [LARGE SCALE GENOMIC DNA]</scope>
    <source>
        <strain evidence="2">ATCC 49066 / DSM 5427 / NCIMB 11756 / RHM5</strain>
    </source>
</reference>
<sequence length="45" mass="5170">MRQVKEQIIRCPHCNQKLLDAQYIVGTIKCSKCKQIVKLVIKDVG</sequence>
<keyword evidence="2" id="KW-1185">Reference proteome</keyword>
<dbReference type="KEGG" id="cle:Clole_4065"/>
<proteinExistence type="predicted"/>
<dbReference type="Proteomes" id="UP000008467">
    <property type="component" value="Chromosome"/>
</dbReference>
<evidence type="ECO:0000313" key="1">
    <source>
        <dbReference type="EMBL" id="ADZ85742.1"/>
    </source>
</evidence>
<dbReference type="EMBL" id="CP002582">
    <property type="protein sequence ID" value="ADZ85742.1"/>
    <property type="molecule type" value="Genomic_DNA"/>
</dbReference>